<dbReference type="Proteomes" id="UP000015106">
    <property type="component" value="Chromosome 6"/>
</dbReference>
<proteinExistence type="predicted"/>
<evidence type="ECO:0000313" key="1">
    <source>
        <dbReference type="EnsemblPlants" id="TuG1812G0600001974.01.T01.cds267530"/>
    </source>
</evidence>
<reference evidence="2" key="1">
    <citation type="journal article" date="2013" name="Nature">
        <title>Draft genome of the wheat A-genome progenitor Triticum urartu.</title>
        <authorList>
            <person name="Ling H.Q."/>
            <person name="Zhao S."/>
            <person name="Liu D."/>
            <person name="Wang J."/>
            <person name="Sun H."/>
            <person name="Zhang C."/>
            <person name="Fan H."/>
            <person name="Li D."/>
            <person name="Dong L."/>
            <person name="Tao Y."/>
            <person name="Gao C."/>
            <person name="Wu H."/>
            <person name="Li Y."/>
            <person name="Cui Y."/>
            <person name="Guo X."/>
            <person name="Zheng S."/>
            <person name="Wang B."/>
            <person name="Yu K."/>
            <person name="Liang Q."/>
            <person name="Yang W."/>
            <person name="Lou X."/>
            <person name="Chen J."/>
            <person name="Feng M."/>
            <person name="Jian J."/>
            <person name="Zhang X."/>
            <person name="Luo G."/>
            <person name="Jiang Y."/>
            <person name="Liu J."/>
            <person name="Wang Z."/>
            <person name="Sha Y."/>
            <person name="Zhang B."/>
            <person name="Wu H."/>
            <person name="Tang D."/>
            <person name="Shen Q."/>
            <person name="Xue P."/>
            <person name="Zou S."/>
            <person name="Wang X."/>
            <person name="Liu X."/>
            <person name="Wang F."/>
            <person name="Yang Y."/>
            <person name="An X."/>
            <person name="Dong Z."/>
            <person name="Zhang K."/>
            <person name="Zhang X."/>
            <person name="Luo M.C."/>
            <person name="Dvorak J."/>
            <person name="Tong Y."/>
            <person name="Wang J."/>
            <person name="Yang H."/>
            <person name="Li Z."/>
            <person name="Wang D."/>
            <person name="Zhang A."/>
            <person name="Wang J."/>
        </authorList>
    </citation>
    <scope>NUCLEOTIDE SEQUENCE</scope>
    <source>
        <strain evidence="2">cv. G1812</strain>
    </source>
</reference>
<dbReference type="AlphaFoldDB" id="A0A8R7QSC2"/>
<protein>
    <submittedName>
        <fullName evidence="1">Uncharacterized protein</fullName>
    </submittedName>
</protein>
<reference evidence="1" key="3">
    <citation type="submission" date="2022-06" db="UniProtKB">
        <authorList>
            <consortium name="EnsemblPlants"/>
        </authorList>
    </citation>
    <scope>IDENTIFICATION</scope>
</reference>
<name>A0A8R7QSC2_TRIUA</name>
<organism evidence="1 2">
    <name type="scientific">Triticum urartu</name>
    <name type="common">Red wild einkorn</name>
    <name type="synonym">Crithodium urartu</name>
    <dbReference type="NCBI Taxonomy" id="4572"/>
    <lineage>
        <taxon>Eukaryota</taxon>
        <taxon>Viridiplantae</taxon>
        <taxon>Streptophyta</taxon>
        <taxon>Embryophyta</taxon>
        <taxon>Tracheophyta</taxon>
        <taxon>Spermatophyta</taxon>
        <taxon>Magnoliopsida</taxon>
        <taxon>Liliopsida</taxon>
        <taxon>Poales</taxon>
        <taxon>Poaceae</taxon>
        <taxon>BOP clade</taxon>
        <taxon>Pooideae</taxon>
        <taxon>Triticodae</taxon>
        <taxon>Triticeae</taxon>
        <taxon>Triticinae</taxon>
        <taxon>Triticum</taxon>
    </lineage>
</organism>
<evidence type="ECO:0000313" key="2">
    <source>
        <dbReference type="Proteomes" id="UP000015106"/>
    </source>
</evidence>
<dbReference type="Gramene" id="TuG1812G0600001974.01.T01">
    <property type="protein sequence ID" value="TuG1812G0600001974.01.T01.cds267530"/>
    <property type="gene ID" value="TuG1812G0600001974.01"/>
</dbReference>
<reference evidence="1" key="2">
    <citation type="submission" date="2018-03" db="EMBL/GenBank/DDBJ databases">
        <title>The Triticum urartu genome reveals the dynamic nature of wheat genome evolution.</title>
        <authorList>
            <person name="Ling H."/>
            <person name="Ma B."/>
            <person name="Shi X."/>
            <person name="Liu H."/>
            <person name="Dong L."/>
            <person name="Sun H."/>
            <person name="Cao Y."/>
            <person name="Gao Q."/>
            <person name="Zheng S."/>
            <person name="Li Y."/>
            <person name="Yu Y."/>
            <person name="Du H."/>
            <person name="Qi M."/>
            <person name="Li Y."/>
            <person name="Yu H."/>
            <person name="Cui Y."/>
            <person name="Wang N."/>
            <person name="Chen C."/>
            <person name="Wu H."/>
            <person name="Zhao Y."/>
            <person name="Zhang J."/>
            <person name="Li Y."/>
            <person name="Zhou W."/>
            <person name="Zhang B."/>
            <person name="Hu W."/>
            <person name="Eijk M."/>
            <person name="Tang J."/>
            <person name="Witsenboer H."/>
            <person name="Zhao S."/>
            <person name="Li Z."/>
            <person name="Zhang A."/>
            <person name="Wang D."/>
            <person name="Liang C."/>
        </authorList>
    </citation>
    <scope>NUCLEOTIDE SEQUENCE [LARGE SCALE GENOMIC DNA]</scope>
    <source>
        <strain evidence="1">cv. G1812</strain>
    </source>
</reference>
<accession>A0A8R7QSC2</accession>
<dbReference type="EnsemblPlants" id="TuG1812G0600001974.01.T01">
    <property type="protein sequence ID" value="TuG1812G0600001974.01.T01.cds267530"/>
    <property type="gene ID" value="TuG1812G0600001974.01"/>
</dbReference>
<sequence>MSRIHYQPSFVCRVVRGQRRRQETQAPQCIGH</sequence>
<keyword evidence="2" id="KW-1185">Reference proteome</keyword>